<comment type="caution">
    <text evidence="2">The sequence shown here is derived from an EMBL/GenBank/DDBJ whole genome shotgun (WGS) entry which is preliminary data.</text>
</comment>
<accession>A0ABR0ERC3</accession>
<evidence type="ECO:0000256" key="1">
    <source>
        <dbReference type="SAM" id="MobiDB-lite"/>
    </source>
</evidence>
<reference evidence="2 3" key="1">
    <citation type="journal article" date="2023" name="G3 (Bethesda)">
        <title>A chromosome-level genome assembly of Zasmidium syzygii isolated from banana leaves.</title>
        <authorList>
            <person name="van Westerhoven A.C."/>
            <person name="Mehrabi R."/>
            <person name="Talebi R."/>
            <person name="Steentjes M.B.F."/>
            <person name="Corcolon B."/>
            <person name="Chong P.A."/>
            <person name="Kema G.H.J."/>
            <person name="Seidl M.F."/>
        </authorList>
    </citation>
    <scope>NUCLEOTIDE SEQUENCE [LARGE SCALE GENOMIC DNA]</scope>
    <source>
        <strain evidence="2 3">P124</strain>
    </source>
</reference>
<proteinExistence type="predicted"/>
<evidence type="ECO:0008006" key="4">
    <source>
        <dbReference type="Google" id="ProtNLM"/>
    </source>
</evidence>
<feature type="compositionally biased region" description="Low complexity" evidence="1">
    <location>
        <begin position="98"/>
        <end position="110"/>
    </location>
</feature>
<feature type="compositionally biased region" description="Acidic residues" evidence="1">
    <location>
        <begin position="158"/>
        <end position="175"/>
    </location>
</feature>
<dbReference type="EMBL" id="JAXOVC010000003">
    <property type="protein sequence ID" value="KAK4503748.1"/>
    <property type="molecule type" value="Genomic_DNA"/>
</dbReference>
<dbReference type="Proteomes" id="UP001305779">
    <property type="component" value="Unassembled WGS sequence"/>
</dbReference>
<gene>
    <name evidence="2" type="ORF">PRZ48_004663</name>
</gene>
<name>A0ABR0ERC3_ZASCE</name>
<evidence type="ECO:0000313" key="2">
    <source>
        <dbReference type="EMBL" id="KAK4503748.1"/>
    </source>
</evidence>
<evidence type="ECO:0000313" key="3">
    <source>
        <dbReference type="Proteomes" id="UP001305779"/>
    </source>
</evidence>
<sequence length="175" mass="19118">MPATEPNPRTWTLRFKHHRTTLLIEVDPLQHLSEVRAELLQALNETNPSGELNGQPIPKNPDEIQLGRAVDRNNLTLGYVTIEKEEEGTEVSGKGKGKSTAGSGTKSAAGQMKECPQGAGLRNADVVAFRFSNATDDGWEIVEGVEKWDVKIPTMEETYGDEDGQQDEGIGMDEG</sequence>
<feature type="region of interest" description="Disordered" evidence="1">
    <location>
        <begin position="86"/>
        <end position="113"/>
    </location>
</feature>
<organism evidence="2 3">
    <name type="scientific">Zasmidium cellare</name>
    <name type="common">Wine cellar mold</name>
    <name type="synonym">Racodium cellare</name>
    <dbReference type="NCBI Taxonomy" id="395010"/>
    <lineage>
        <taxon>Eukaryota</taxon>
        <taxon>Fungi</taxon>
        <taxon>Dikarya</taxon>
        <taxon>Ascomycota</taxon>
        <taxon>Pezizomycotina</taxon>
        <taxon>Dothideomycetes</taxon>
        <taxon>Dothideomycetidae</taxon>
        <taxon>Mycosphaerellales</taxon>
        <taxon>Mycosphaerellaceae</taxon>
        <taxon>Zasmidium</taxon>
    </lineage>
</organism>
<protein>
    <recommendedName>
        <fullName evidence="4">Ubiquitin-like domain-containing protein</fullName>
    </recommendedName>
</protein>
<keyword evidence="3" id="KW-1185">Reference proteome</keyword>
<feature type="region of interest" description="Disordered" evidence="1">
    <location>
        <begin position="153"/>
        <end position="175"/>
    </location>
</feature>